<evidence type="ECO:0000256" key="4">
    <source>
        <dbReference type="ARBA" id="ARBA00022763"/>
    </source>
</evidence>
<dbReference type="SUPFAM" id="SSF81624">
    <property type="entry name" value="N-terminal domain of MutM-like DNA repair proteins"/>
    <property type="match status" value="1"/>
</dbReference>
<evidence type="ECO:0000256" key="8">
    <source>
        <dbReference type="ARBA" id="ARBA00023125"/>
    </source>
</evidence>
<keyword evidence="4" id="KW-0227">DNA damage</keyword>
<proteinExistence type="inferred from homology"/>
<evidence type="ECO:0000256" key="3">
    <source>
        <dbReference type="ARBA" id="ARBA00022723"/>
    </source>
</evidence>
<dbReference type="PANTHER" id="PTHR22993:SF9">
    <property type="entry name" value="FORMAMIDOPYRIMIDINE-DNA GLYCOSYLASE"/>
    <property type="match status" value="1"/>
</dbReference>
<dbReference type="InterPro" id="IPR035937">
    <property type="entry name" value="FPG_N"/>
</dbReference>
<dbReference type="InterPro" id="IPR000214">
    <property type="entry name" value="Znf_DNA_glyclase/AP_lyase"/>
</dbReference>
<evidence type="ECO:0000256" key="7">
    <source>
        <dbReference type="ARBA" id="ARBA00022833"/>
    </source>
</evidence>
<evidence type="ECO:0000256" key="2">
    <source>
        <dbReference type="ARBA" id="ARBA00009409"/>
    </source>
</evidence>
<evidence type="ECO:0000256" key="6">
    <source>
        <dbReference type="ARBA" id="ARBA00022801"/>
    </source>
</evidence>
<keyword evidence="9" id="KW-0234">DNA repair</keyword>
<organism evidence="16 17">
    <name type="scientific">candidate division CSSED10-310 bacterium</name>
    <dbReference type="NCBI Taxonomy" id="2855610"/>
    <lineage>
        <taxon>Bacteria</taxon>
        <taxon>Bacteria division CSSED10-310</taxon>
    </lineage>
</organism>
<dbReference type="SUPFAM" id="SSF57716">
    <property type="entry name" value="Glucocorticoid receptor-like (DNA-binding domain)"/>
    <property type="match status" value="1"/>
</dbReference>
<dbReference type="SUPFAM" id="SSF46946">
    <property type="entry name" value="S13-like H2TH domain"/>
    <property type="match status" value="1"/>
</dbReference>
<dbReference type="InterPro" id="IPR012319">
    <property type="entry name" value="FPG_cat"/>
</dbReference>
<keyword evidence="7" id="KW-0862">Zinc</keyword>
<name>A0ABV6Z1E0_UNCC1</name>
<evidence type="ECO:0000259" key="15">
    <source>
        <dbReference type="PROSITE" id="PS51068"/>
    </source>
</evidence>
<dbReference type="SMART" id="SM01232">
    <property type="entry name" value="H2TH"/>
    <property type="match status" value="1"/>
</dbReference>
<keyword evidence="10" id="KW-0456">Lyase</keyword>
<keyword evidence="6" id="KW-0378">Hydrolase</keyword>
<dbReference type="Gene3D" id="1.10.8.50">
    <property type="match status" value="1"/>
</dbReference>
<dbReference type="PANTHER" id="PTHR22993">
    <property type="entry name" value="FORMAMIDOPYRIMIDINE-DNA GLYCOSYLASE"/>
    <property type="match status" value="1"/>
</dbReference>
<keyword evidence="8" id="KW-0238">DNA-binding</keyword>
<dbReference type="PROSITE" id="PS51068">
    <property type="entry name" value="FPG_CAT"/>
    <property type="match status" value="1"/>
</dbReference>
<dbReference type="Proteomes" id="UP001594351">
    <property type="component" value="Unassembled WGS sequence"/>
</dbReference>
<evidence type="ECO:0000256" key="5">
    <source>
        <dbReference type="ARBA" id="ARBA00022771"/>
    </source>
</evidence>
<comment type="catalytic activity">
    <reaction evidence="1">
        <text>Hydrolysis of DNA containing ring-opened 7-methylguanine residues, releasing 2,6-diamino-4-hydroxy-5-(N-methyl)formamidopyrimidine.</text>
        <dbReference type="EC" id="3.2.2.23"/>
    </reaction>
</comment>
<reference evidence="16 17" key="1">
    <citation type="submission" date="2024-09" db="EMBL/GenBank/DDBJ databases">
        <title>Laminarin stimulates single cell rates of sulfate reduction while oxygen inhibits transcriptomic activity in coastal marine sediment.</title>
        <authorList>
            <person name="Lindsay M."/>
            <person name="Orcutt B."/>
            <person name="Emerson D."/>
            <person name="Stepanauskas R."/>
            <person name="D'Angelo T."/>
        </authorList>
    </citation>
    <scope>NUCLEOTIDE SEQUENCE [LARGE SCALE GENOMIC DNA]</scope>
    <source>
        <strain evidence="16">SAG AM-311-K15</strain>
    </source>
</reference>
<comment type="caution">
    <text evidence="16">The sequence shown here is derived from an EMBL/GenBank/DDBJ whole genome shotgun (WGS) entry which is preliminary data.</text>
</comment>
<keyword evidence="5 13" id="KW-0863">Zinc-finger</keyword>
<dbReference type="Pfam" id="PF06831">
    <property type="entry name" value="H2TH"/>
    <property type="match status" value="1"/>
</dbReference>
<dbReference type="EMBL" id="JBHPBY010000289">
    <property type="protein sequence ID" value="MFC1852260.1"/>
    <property type="molecule type" value="Genomic_DNA"/>
</dbReference>
<dbReference type="PROSITE" id="PS51066">
    <property type="entry name" value="ZF_FPG_2"/>
    <property type="match status" value="1"/>
</dbReference>
<keyword evidence="3" id="KW-0479">Metal-binding</keyword>
<keyword evidence="17" id="KW-1185">Reference proteome</keyword>
<evidence type="ECO:0000256" key="9">
    <source>
        <dbReference type="ARBA" id="ARBA00023204"/>
    </source>
</evidence>
<dbReference type="InterPro" id="IPR015886">
    <property type="entry name" value="H2TH_FPG"/>
</dbReference>
<gene>
    <name evidence="16" type="ORF">ACFL27_18850</name>
</gene>
<accession>A0ABV6Z1E0</accession>
<evidence type="ECO:0000313" key="17">
    <source>
        <dbReference type="Proteomes" id="UP001594351"/>
    </source>
</evidence>
<feature type="domain" description="Formamidopyrimidine-DNA glycosylase catalytic" evidence="15">
    <location>
        <begin position="2"/>
        <end position="248"/>
    </location>
</feature>
<feature type="domain" description="FPG-type" evidence="14">
    <location>
        <begin position="242"/>
        <end position="276"/>
    </location>
</feature>
<keyword evidence="11" id="KW-0511">Multifunctional enzyme</keyword>
<evidence type="ECO:0000256" key="12">
    <source>
        <dbReference type="ARBA" id="ARBA00023295"/>
    </source>
</evidence>
<dbReference type="Pfam" id="PF01149">
    <property type="entry name" value="Fapy_DNA_glyco"/>
    <property type="match status" value="1"/>
</dbReference>
<comment type="similarity">
    <text evidence="2">Belongs to the FPG family.</text>
</comment>
<dbReference type="InterPro" id="IPR010979">
    <property type="entry name" value="Ribosomal_uS13-like_H2TH"/>
</dbReference>
<evidence type="ECO:0000256" key="10">
    <source>
        <dbReference type="ARBA" id="ARBA00023239"/>
    </source>
</evidence>
<keyword evidence="12" id="KW-0326">Glycosidase</keyword>
<dbReference type="SMART" id="SM00898">
    <property type="entry name" value="Fapy_DNA_glyco"/>
    <property type="match status" value="1"/>
</dbReference>
<dbReference type="Gene3D" id="3.20.190.10">
    <property type="entry name" value="MutM-like, N-terminal"/>
    <property type="match status" value="1"/>
</dbReference>
<evidence type="ECO:0000313" key="16">
    <source>
        <dbReference type="EMBL" id="MFC1852260.1"/>
    </source>
</evidence>
<evidence type="ECO:0000256" key="1">
    <source>
        <dbReference type="ARBA" id="ARBA00001668"/>
    </source>
</evidence>
<evidence type="ECO:0000256" key="13">
    <source>
        <dbReference type="PROSITE-ProRule" id="PRU00391"/>
    </source>
</evidence>
<evidence type="ECO:0000256" key="11">
    <source>
        <dbReference type="ARBA" id="ARBA00023268"/>
    </source>
</evidence>
<evidence type="ECO:0000259" key="14">
    <source>
        <dbReference type="PROSITE" id="PS51066"/>
    </source>
</evidence>
<protein>
    <submittedName>
        <fullName evidence="16">DNA-formamidopyrimidine glycosylase family protein</fullName>
    </submittedName>
</protein>
<sequence>MFEIPEVKTLVRQMNETLTGKVIRKGSLGNKPHKFVWYNRTHDEFEQLTKGKTVGTAHSKGRWLFLPFEPGYVFVLGECGGKVLYHPPGSKTPAKYHLFILFEDDSALSIITQMWGAMELYEKGDELQGKYVKDMNVTPTEPEFTFTYFSNLIAEHLKLKKRSVKGLLTQDQIIPGLGNAIAQDIMFKARLHPKHPIANLNQEQRRKFYDAIVRTVHEVIEQGGRYDEFDLHHKPGKYVRLMDKKAAGQPCPECKSIIEKIQYLGGACYFCPRCQDSLS</sequence>